<evidence type="ECO:0000313" key="3">
    <source>
        <dbReference type="EMBL" id="MPC43752.1"/>
    </source>
</evidence>
<dbReference type="Proteomes" id="UP000324222">
    <property type="component" value="Unassembled WGS sequence"/>
</dbReference>
<protein>
    <submittedName>
        <fullName evidence="3">Uncharacterized protein</fullName>
    </submittedName>
</protein>
<evidence type="ECO:0000256" key="1">
    <source>
        <dbReference type="SAM" id="MobiDB-lite"/>
    </source>
</evidence>
<accession>A0A5B7FBB9</accession>
<organism evidence="3 4">
    <name type="scientific">Portunus trituberculatus</name>
    <name type="common">Swimming crab</name>
    <name type="synonym">Neptunus trituberculatus</name>
    <dbReference type="NCBI Taxonomy" id="210409"/>
    <lineage>
        <taxon>Eukaryota</taxon>
        <taxon>Metazoa</taxon>
        <taxon>Ecdysozoa</taxon>
        <taxon>Arthropoda</taxon>
        <taxon>Crustacea</taxon>
        <taxon>Multicrustacea</taxon>
        <taxon>Malacostraca</taxon>
        <taxon>Eumalacostraca</taxon>
        <taxon>Eucarida</taxon>
        <taxon>Decapoda</taxon>
        <taxon>Pleocyemata</taxon>
        <taxon>Brachyura</taxon>
        <taxon>Eubrachyura</taxon>
        <taxon>Portunoidea</taxon>
        <taxon>Portunidae</taxon>
        <taxon>Portuninae</taxon>
        <taxon>Portunus</taxon>
    </lineage>
</organism>
<feature type="compositionally biased region" description="Basic and acidic residues" evidence="1">
    <location>
        <begin position="84"/>
        <end position="95"/>
    </location>
</feature>
<keyword evidence="4" id="KW-1185">Reference proteome</keyword>
<keyword evidence="2" id="KW-1133">Transmembrane helix</keyword>
<keyword evidence="2" id="KW-0472">Membrane</keyword>
<dbReference type="AlphaFoldDB" id="A0A5B7FBB9"/>
<proteinExistence type="predicted"/>
<comment type="caution">
    <text evidence="3">The sequence shown here is derived from an EMBL/GenBank/DDBJ whole genome shotgun (WGS) entry which is preliminary data.</text>
</comment>
<feature type="transmembrane region" description="Helical" evidence="2">
    <location>
        <begin position="41"/>
        <end position="63"/>
    </location>
</feature>
<reference evidence="3 4" key="1">
    <citation type="submission" date="2019-05" db="EMBL/GenBank/DDBJ databases">
        <title>Another draft genome of Portunus trituberculatus and its Hox gene families provides insights of decapod evolution.</title>
        <authorList>
            <person name="Jeong J.-H."/>
            <person name="Song I."/>
            <person name="Kim S."/>
            <person name="Choi T."/>
            <person name="Kim D."/>
            <person name="Ryu S."/>
            <person name="Kim W."/>
        </authorList>
    </citation>
    <scope>NUCLEOTIDE SEQUENCE [LARGE SCALE GENOMIC DNA]</scope>
    <source>
        <tissue evidence="3">Muscle</tissue>
    </source>
</reference>
<evidence type="ECO:0000313" key="4">
    <source>
        <dbReference type="Proteomes" id="UP000324222"/>
    </source>
</evidence>
<gene>
    <name evidence="3" type="ORF">E2C01_037404</name>
</gene>
<evidence type="ECO:0000256" key="2">
    <source>
        <dbReference type="SAM" id="Phobius"/>
    </source>
</evidence>
<name>A0A5B7FBB9_PORTR</name>
<feature type="region of interest" description="Disordered" evidence="1">
    <location>
        <begin position="84"/>
        <end position="116"/>
    </location>
</feature>
<dbReference type="EMBL" id="VSRR010005974">
    <property type="protein sequence ID" value="MPC43752.1"/>
    <property type="molecule type" value="Genomic_DNA"/>
</dbReference>
<keyword evidence="2" id="KW-0812">Transmembrane</keyword>
<sequence length="132" mass="14263">MCGGPEHSSLCRAACVIHKSKSSVSPSDSVRLRLSIFCEEVIVSAAPVTLTLTLTSFVFMVLLTGFANGPRILAYEEFREPAPRAREGSLAEHRAPARRSLTNGTNPEHDSPHITGRCRLTPHFPAAVSVLP</sequence>